<keyword evidence="1" id="KW-1133">Transmembrane helix</keyword>
<feature type="transmembrane region" description="Helical" evidence="1">
    <location>
        <begin position="35"/>
        <end position="54"/>
    </location>
</feature>
<keyword evidence="3" id="KW-1185">Reference proteome</keyword>
<sequence>MLRLASILFSLISTTLMGTAVIVALTMGWDTLTPILIAAALGFVVALPISWIVAKQIYQNA</sequence>
<accession>A0A2T0X0L4</accession>
<evidence type="ECO:0000313" key="3">
    <source>
        <dbReference type="Proteomes" id="UP000238392"/>
    </source>
</evidence>
<organism evidence="2 3">
    <name type="scientific">Donghicola tyrosinivorans</name>
    <dbReference type="NCBI Taxonomy" id="1652492"/>
    <lineage>
        <taxon>Bacteria</taxon>
        <taxon>Pseudomonadati</taxon>
        <taxon>Pseudomonadota</taxon>
        <taxon>Alphaproteobacteria</taxon>
        <taxon>Rhodobacterales</taxon>
        <taxon>Roseobacteraceae</taxon>
        <taxon>Donghicola</taxon>
    </lineage>
</organism>
<gene>
    <name evidence="2" type="ORF">CLV74_102403</name>
</gene>
<keyword evidence="1" id="KW-0472">Membrane</keyword>
<dbReference type="RefSeq" id="WP_106263001.1">
    <property type="nucleotide sequence ID" value="NZ_PVTQ01000002.1"/>
</dbReference>
<evidence type="ECO:0000256" key="1">
    <source>
        <dbReference type="SAM" id="Phobius"/>
    </source>
</evidence>
<comment type="caution">
    <text evidence="2">The sequence shown here is derived from an EMBL/GenBank/DDBJ whole genome shotgun (WGS) entry which is preliminary data.</text>
</comment>
<reference evidence="2 3" key="1">
    <citation type="submission" date="2018-03" db="EMBL/GenBank/DDBJ databases">
        <title>Genomic Encyclopedia of Archaeal and Bacterial Type Strains, Phase II (KMG-II): from individual species to whole genera.</title>
        <authorList>
            <person name="Goeker M."/>
        </authorList>
    </citation>
    <scope>NUCLEOTIDE SEQUENCE [LARGE SCALE GENOMIC DNA]</scope>
    <source>
        <strain evidence="2 3">DSM 100212</strain>
    </source>
</reference>
<evidence type="ECO:0008006" key="4">
    <source>
        <dbReference type="Google" id="ProtNLM"/>
    </source>
</evidence>
<keyword evidence="1" id="KW-0812">Transmembrane</keyword>
<dbReference type="OrthoDB" id="7510999at2"/>
<protein>
    <recommendedName>
        <fullName evidence="4">CTP synthetase</fullName>
    </recommendedName>
</protein>
<proteinExistence type="predicted"/>
<name>A0A2T0X0L4_9RHOB</name>
<dbReference type="Proteomes" id="UP000238392">
    <property type="component" value="Unassembled WGS sequence"/>
</dbReference>
<evidence type="ECO:0000313" key="2">
    <source>
        <dbReference type="EMBL" id="PRY92488.1"/>
    </source>
</evidence>
<dbReference type="AlphaFoldDB" id="A0A2T0X0L4"/>
<feature type="transmembrane region" description="Helical" evidence="1">
    <location>
        <begin position="7"/>
        <end position="29"/>
    </location>
</feature>
<dbReference type="EMBL" id="PVTQ01000002">
    <property type="protein sequence ID" value="PRY92488.1"/>
    <property type="molecule type" value="Genomic_DNA"/>
</dbReference>